<dbReference type="GO" id="GO:0003755">
    <property type="term" value="F:peptidyl-prolyl cis-trans isomerase activity"/>
    <property type="evidence" value="ECO:0007669"/>
    <property type="project" value="UniProtKB-KW"/>
</dbReference>
<dbReference type="PANTHER" id="PTHR47529:SF1">
    <property type="entry name" value="PERIPLASMIC CHAPERONE PPID"/>
    <property type="match status" value="1"/>
</dbReference>
<dbReference type="InterPro" id="IPR046357">
    <property type="entry name" value="PPIase_dom_sf"/>
</dbReference>
<evidence type="ECO:0000313" key="14">
    <source>
        <dbReference type="EMBL" id="SCZ63608.1"/>
    </source>
</evidence>
<gene>
    <name evidence="14" type="ORF">SAMN03097708_02510</name>
</gene>
<keyword evidence="2" id="KW-1003">Cell membrane</keyword>
<keyword evidence="3" id="KW-0997">Cell inner membrane</keyword>
<feature type="transmembrane region" description="Helical" evidence="12">
    <location>
        <begin position="12"/>
        <end position="30"/>
    </location>
</feature>
<dbReference type="SUPFAM" id="SSF109998">
    <property type="entry name" value="Triger factor/SurA peptide-binding domain-like"/>
    <property type="match status" value="1"/>
</dbReference>
<name>A0A1G5QPV0_9GAMM</name>
<feature type="domain" description="PpiC" evidence="13">
    <location>
        <begin position="265"/>
        <end position="367"/>
    </location>
</feature>
<dbReference type="Pfam" id="PF13624">
    <property type="entry name" value="SurA_N_3"/>
    <property type="match status" value="1"/>
</dbReference>
<evidence type="ECO:0000256" key="11">
    <source>
        <dbReference type="PROSITE-ProRule" id="PRU00278"/>
    </source>
</evidence>
<evidence type="ECO:0000256" key="4">
    <source>
        <dbReference type="ARBA" id="ARBA00022692"/>
    </source>
</evidence>
<comment type="similarity">
    <text evidence="8">Belongs to the PpiD chaperone family.</text>
</comment>
<dbReference type="Pfam" id="PF00639">
    <property type="entry name" value="Rotamase"/>
    <property type="match status" value="1"/>
</dbReference>
<evidence type="ECO:0000256" key="2">
    <source>
        <dbReference type="ARBA" id="ARBA00022475"/>
    </source>
</evidence>
<evidence type="ECO:0000256" key="1">
    <source>
        <dbReference type="ARBA" id="ARBA00004382"/>
    </source>
</evidence>
<accession>A0A1G5QPV0</accession>
<evidence type="ECO:0000259" key="13">
    <source>
        <dbReference type="PROSITE" id="PS50198"/>
    </source>
</evidence>
<evidence type="ECO:0000256" key="7">
    <source>
        <dbReference type="ARBA" id="ARBA00023186"/>
    </source>
</evidence>
<organism evidence="14 15">
    <name type="scientific">Thiohalomonas denitrificans</name>
    <dbReference type="NCBI Taxonomy" id="415747"/>
    <lineage>
        <taxon>Bacteria</taxon>
        <taxon>Pseudomonadati</taxon>
        <taxon>Pseudomonadota</taxon>
        <taxon>Gammaproteobacteria</taxon>
        <taxon>Thiohalomonadales</taxon>
        <taxon>Thiohalomonadaceae</taxon>
        <taxon>Thiohalomonas</taxon>
    </lineage>
</organism>
<keyword evidence="11" id="KW-0697">Rotamase</keyword>
<dbReference type="RefSeq" id="WP_175452560.1">
    <property type="nucleotide sequence ID" value="NZ_FMWD01000007.1"/>
</dbReference>
<protein>
    <recommendedName>
        <fullName evidence="9">Periplasmic chaperone PpiD</fullName>
    </recommendedName>
    <alternativeName>
        <fullName evidence="10">Periplasmic folding chaperone</fullName>
    </alternativeName>
</protein>
<evidence type="ECO:0000256" key="9">
    <source>
        <dbReference type="ARBA" id="ARBA00040743"/>
    </source>
</evidence>
<dbReference type="PROSITE" id="PS50198">
    <property type="entry name" value="PPIC_PPIASE_2"/>
    <property type="match status" value="1"/>
</dbReference>
<dbReference type="InterPro" id="IPR052029">
    <property type="entry name" value="PpiD_chaperone"/>
</dbReference>
<dbReference type="Proteomes" id="UP000199648">
    <property type="component" value="Unassembled WGS sequence"/>
</dbReference>
<keyword evidence="15" id="KW-1185">Reference proteome</keyword>
<proteinExistence type="inferred from homology"/>
<keyword evidence="5 12" id="KW-1133">Transmembrane helix</keyword>
<reference evidence="14 15" key="1">
    <citation type="submission" date="2016-10" db="EMBL/GenBank/DDBJ databases">
        <authorList>
            <person name="de Groot N.N."/>
        </authorList>
    </citation>
    <scope>NUCLEOTIDE SEQUENCE [LARGE SCALE GENOMIC DNA]</scope>
    <source>
        <strain evidence="14 15">HLD2</strain>
    </source>
</reference>
<keyword evidence="7" id="KW-0143">Chaperone</keyword>
<dbReference type="GO" id="GO:0005886">
    <property type="term" value="C:plasma membrane"/>
    <property type="evidence" value="ECO:0007669"/>
    <property type="project" value="UniProtKB-SubCell"/>
</dbReference>
<dbReference type="InterPro" id="IPR027304">
    <property type="entry name" value="Trigger_fact/SurA_dom_sf"/>
</dbReference>
<dbReference type="InterPro" id="IPR000297">
    <property type="entry name" value="PPIase_PpiC"/>
</dbReference>
<evidence type="ECO:0000256" key="10">
    <source>
        <dbReference type="ARBA" id="ARBA00042775"/>
    </source>
</evidence>
<evidence type="ECO:0000256" key="6">
    <source>
        <dbReference type="ARBA" id="ARBA00023136"/>
    </source>
</evidence>
<dbReference type="PANTHER" id="PTHR47529">
    <property type="entry name" value="PEPTIDYL-PROLYL CIS-TRANS ISOMERASE D"/>
    <property type="match status" value="1"/>
</dbReference>
<keyword evidence="11 14" id="KW-0413">Isomerase</keyword>
<evidence type="ECO:0000256" key="5">
    <source>
        <dbReference type="ARBA" id="ARBA00022989"/>
    </source>
</evidence>
<keyword evidence="6 12" id="KW-0472">Membrane</keyword>
<evidence type="ECO:0000256" key="8">
    <source>
        <dbReference type="ARBA" id="ARBA00038408"/>
    </source>
</evidence>
<evidence type="ECO:0000256" key="12">
    <source>
        <dbReference type="SAM" id="Phobius"/>
    </source>
</evidence>
<evidence type="ECO:0000313" key="15">
    <source>
        <dbReference type="Proteomes" id="UP000199648"/>
    </source>
</evidence>
<dbReference type="SUPFAM" id="SSF54534">
    <property type="entry name" value="FKBP-like"/>
    <property type="match status" value="1"/>
</dbReference>
<keyword evidence="4 12" id="KW-0812">Transmembrane</keyword>
<dbReference type="Gene3D" id="3.10.50.40">
    <property type="match status" value="1"/>
</dbReference>
<evidence type="ECO:0000256" key="3">
    <source>
        <dbReference type="ARBA" id="ARBA00022519"/>
    </source>
</evidence>
<dbReference type="EMBL" id="FMWD01000007">
    <property type="protein sequence ID" value="SCZ63608.1"/>
    <property type="molecule type" value="Genomic_DNA"/>
</dbReference>
<dbReference type="Gene3D" id="1.10.4030.10">
    <property type="entry name" value="Porin chaperone SurA, peptide-binding domain"/>
    <property type="match status" value="1"/>
</dbReference>
<dbReference type="AlphaFoldDB" id="A0A1G5QPV0"/>
<sequence>MLDLIRQRAQGWIAWVIVILISIPFALWGVNEYFGGGRGAPAAEVDGVSISQEQLQRAYYQERQRLQELMGDEFDLGQFPEEQIRQQVLQKLIRQELLTQAAAENGLRVSDAHLSQSIRSMEAFQGDAGFDPARYQQLLSQQGMQPAYFESQVRRDLVTEQLYRGFVTTDFITERQVDAFLRVQNQQRHIGYLQLPANTFSDEVVVTEDEIAAYYQENPGQFMVPERVKVAYLELNREELASGFEVEESVLRARYEAHEENYRSPEQRRARHLLIAVDSDATEAEVQAAEKKVQEMVTRLEEGASLAELAKEYSDDIGSASDGGDLGFFERGAMVPAFEEAVFAMQEGEVSEPVRSEFGYHLIELETVRESEVEPYSAVRDQIREDVRREQADEYFYDLADRLANLTYEQPDSLEPAAEELGLEIRQTEAFPRQGAEEGVAASREFAEAAFSEDVLSGGNNSQTIELDSGSLVVLRVREHFPATKKPLDEVGEDIRSLLREQQMAALAAEKAASLVEHINAGEAPSEVAEVVGQEWQEIAALERDASEPDRSIIAAAFAMPRPGGDTPTARAVTLDSGDQAVIALYGVESGQTEVGEAQRQQARQALRQAASEHIYSGLVEALQKRADITRPQ</sequence>
<dbReference type="STRING" id="415747.SAMN03097708_02510"/>
<comment type="subcellular location">
    <subcellularLocation>
        <location evidence="1">Cell inner membrane</location>
        <topology evidence="1">Single-pass type II membrane protein</topology>
        <orientation evidence="1">Periplasmic side</orientation>
    </subcellularLocation>
</comment>